<comment type="caution">
    <text evidence="1">The sequence shown here is derived from an EMBL/GenBank/DDBJ whole genome shotgun (WGS) entry which is preliminary data.</text>
</comment>
<dbReference type="PATRIC" id="fig|1435051.3.peg.224"/>
<sequence length="78" mass="8562">MGGRCRFVINRKAFSQQVLKNETLRSRMRDAAETAVTDSRCMVRDHDGANRSGVAILCPSAVEAAHGTLEDALGRMRV</sequence>
<proteinExistence type="predicted"/>
<evidence type="ECO:0000313" key="1">
    <source>
        <dbReference type="EMBL" id="ETY72214.1"/>
    </source>
</evidence>
<reference evidence="1 2" key="1">
    <citation type="journal article" date="2014" name="Genome Announc.">
        <title>The Genome Sequence of Bifidobacterium moukalabense DSM 27321 Highlights the Close Phylogenetic Relatedness with the Bifidobacterium dentium Taxon.</title>
        <authorList>
            <person name="Lugli G.A."/>
            <person name="Duranti S."/>
            <person name="Milani C."/>
            <person name="Turroni F."/>
            <person name="Viappiani A."/>
            <person name="Mangifesta M."/>
            <person name="van Sinderen D."/>
            <person name="Ventura M."/>
        </authorList>
    </citation>
    <scope>NUCLEOTIDE SEQUENCE [LARGE SCALE GENOMIC DNA]</scope>
    <source>
        <strain evidence="1 2">DSM 27321</strain>
    </source>
</reference>
<dbReference type="GeneID" id="97502558"/>
<accession>W4NB16</accession>
<dbReference type="Proteomes" id="UP000019155">
    <property type="component" value="Unassembled WGS sequence"/>
</dbReference>
<dbReference type="eggNOG" id="ENOG5030HMS">
    <property type="taxonomic scope" value="Bacteria"/>
</dbReference>
<dbReference type="AlphaFoldDB" id="W4NB16"/>
<keyword evidence="2" id="KW-1185">Reference proteome</keyword>
<organism evidence="1 2">
    <name type="scientific">Bifidobacterium moukalabense DSM 27321</name>
    <dbReference type="NCBI Taxonomy" id="1435051"/>
    <lineage>
        <taxon>Bacteria</taxon>
        <taxon>Bacillati</taxon>
        <taxon>Actinomycetota</taxon>
        <taxon>Actinomycetes</taxon>
        <taxon>Bifidobacteriales</taxon>
        <taxon>Bifidobacteriaceae</taxon>
        <taxon>Bifidobacterium</taxon>
    </lineage>
</organism>
<evidence type="ECO:0000313" key="2">
    <source>
        <dbReference type="Proteomes" id="UP000019155"/>
    </source>
</evidence>
<dbReference type="STRING" id="1435051.BMOU_0228"/>
<name>W4NB16_9BIFI</name>
<dbReference type="OrthoDB" id="3237715at2"/>
<protein>
    <submittedName>
        <fullName evidence="1">Uncharacterized protein</fullName>
    </submittedName>
</protein>
<dbReference type="EMBL" id="AZMV01000001">
    <property type="protein sequence ID" value="ETY72214.1"/>
    <property type="molecule type" value="Genomic_DNA"/>
</dbReference>
<gene>
    <name evidence="1" type="ORF">BMOU_0228</name>
</gene>
<dbReference type="RefSeq" id="WP_034873942.1">
    <property type="nucleotide sequence ID" value="NZ_AZMV01000001.1"/>
</dbReference>